<evidence type="ECO:0000313" key="1">
    <source>
        <dbReference type="EMBL" id="GAG46989.1"/>
    </source>
</evidence>
<protein>
    <recommendedName>
        <fullName evidence="2">HEPN domain-containing protein</fullName>
    </recommendedName>
</protein>
<feature type="non-terminal residue" evidence="1">
    <location>
        <position position="128"/>
    </location>
</feature>
<dbReference type="AlphaFoldDB" id="X0XUN9"/>
<comment type="caution">
    <text evidence="1">The sequence shown here is derived from an EMBL/GenBank/DDBJ whole genome shotgun (WGS) entry which is preliminary data.</text>
</comment>
<proteinExistence type="predicted"/>
<name>X0XUN9_9ZZZZ</name>
<organism evidence="1">
    <name type="scientific">marine sediment metagenome</name>
    <dbReference type="NCBI Taxonomy" id="412755"/>
    <lineage>
        <taxon>unclassified sequences</taxon>
        <taxon>metagenomes</taxon>
        <taxon>ecological metagenomes</taxon>
    </lineage>
</organism>
<gene>
    <name evidence="1" type="ORF">S01H1_82029</name>
</gene>
<dbReference type="GO" id="GO:0044780">
    <property type="term" value="P:bacterial-type flagellum assembly"/>
    <property type="evidence" value="ECO:0007669"/>
    <property type="project" value="InterPro"/>
</dbReference>
<evidence type="ECO:0008006" key="2">
    <source>
        <dbReference type="Google" id="ProtNLM"/>
    </source>
</evidence>
<reference evidence="1" key="1">
    <citation type="journal article" date="2014" name="Front. Microbiol.">
        <title>High frequency of phylogenetically diverse reductive dehalogenase-homologous genes in deep subseafloor sedimentary metagenomes.</title>
        <authorList>
            <person name="Kawai M."/>
            <person name="Futagami T."/>
            <person name="Toyoda A."/>
            <person name="Takaki Y."/>
            <person name="Nishi S."/>
            <person name="Hori S."/>
            <person name="Arai W."/>
            <person name="Tsubouchi T."/>
            <person name="Morono Y."/>
            <person name="Uchiyama I."/>
            <person name="Ito T."/>
            <person name="Fujiyama A."/>
            <person name="Inagaki F."/>
            <person name="Takami H."/>
        </authorList>
    </citation>
    <scope>NUCLEOTIDE SEQUENCE</scope>
    <source>
        <strain evidence="1">Expedition CK06-06</strain>
    </source>
</reference>
<dbReference type="EMBL" id="BARS01055574">
    <property type="protein sequence ID" value="GAG46989.1"/>
    <property type="molecule type" value="Genomic_DNA"/>
</dbReference>
<dbReference type="InterPro" id="IPR036584">
    <property type="entry name" value="FliS_sf"/>
</dbReference>
<dbReference type="SUPFAM" id="SSF101116">
    <property type="entry name" value="Flagellar export chaperone FliS"/>
    <property type="match status" value="1"/>
</dbReference>
<accession>X0XUN9</accession>
<sequence length="128" mass="14174">MIASGSASEAYLTAKQFTASPGLAAKEIYDMAIRTAQQAVRALELGDPELATIRLHKSLELLGWLERAGAGRPEGRGACGDALREARRWMVEAIHYRQREAIVAAIRLLTEPCDAWDEFLERFSERSA</sequence>